<evidence type="ECO:0000256" key="1">
    <source>
        <dbReference type="SAM" id="SignalP"/>
    </source>
</evidence>
<name>A0A2V1DVS0_9PLEO</name>
<protein>
    <recommendedName>
        <fullName evidence="4">ZZ-type domain-containing protein</fullName>
    </recommendedName>
</protein>
<dbReference type="AlphaFoldDB" id="A0A2V1DVS0"/>
<dbReference type="Proteomes" id="UP000244855">
    <property type="component" value="Unassembled WGS sequence"/>
</dbReference>
<evidence type="ECO:0008006" key="4">
    <source>
        <dbReference type="Google" id="ProtNLM"/>
    </source>
</evidence>
<evidence type="ECO:0000313" key="2">
    <source>
        <dbReference type="EMBL" id="PVI02443.1"/>
    </source>
</evidence>
<proteinExistence type="predicted"/>
<keyword evidence="1" id="KW-0732">Signal</keyword>
<evidence type="ECO:0000313" key="3">
    <source>
        <dbReference type="Proteomes" id="UP000244855"/>
    </source>
</evidence>
<organism evidence="2 3">
    <name type="scientific">Periconia macrospinosa</name>
    <dbReference type="NCBI Taxonomy" id="97972"/>
    <lineage>
        <taxon>Eukaryota</taxon>
        <taxon>Fungi</taxon>
        <taxon>Dikarya</taxon>
        <taxon>Ascomycota</taxon>
        <taxon>Pezizomycotina</taxon>
        <taxon>Dothideomycetes</taxon>
        <taxon>Pleosporomycetidae</taxon>
        <taxon>Pleosporales</taxon>
        <taxon>Massarineae</taxon>
        <taxon>Periconiaceae</taxon>
        <taxon>Periconia</taxon>
    </lineage>
</organism>
<reference evidence="2 3" key="1">
    <citation type="journal article" date="2018" name="Sci. Rep.">
        <title>Comparative genomics provides insights into the lifestyle and reveals functional heterogeneity of dark septate endophytic fungi.</title>
        <authorList>
            <person name="Knapp D.G."/>
            <person name="Nemeth J.B."/>
            <person name="Barry K."/>
            <person name="Hainaut M."/>
            <person name="Henrissat B."/>
            <person name="Johnson J."/>
            <person name="Kuo A."/>
            <person name="Lim J.H.P."/>
            <person name="Lipzen A."/>
            <person name="Nolan M."/>
            <person name="Ohm R.A."/>
            <person name="Tamas L."/>
            <person name="Grigoriev I.V."/>
            <person name="Spatafora J.W."/>
            <person name="Nagy L.G."/>
            <person name="Kovacs G.M."/>
        </authorList>
    </citation>
    <scope>NUCLEOTIDE SEQUENCE [LARGE SCALE GENOMIC DNA]</scope>
    <source>
        <strain evidence="2 3">DSE2036</strain>
    </source>
</reference>
<keyword evidence="3" id="KW-1185">Reference proteome</keyword>
<dbReference type="EMBL" id="KZ805343">
    <property type="protein sequence ID" value="PVI02443.1"/>
    <property type="molecule type" value="Genomic_DNA"/>
</dbReference>
<feature type="chain" id="PRO_5016177448" description="ZZ-type domain-containing protein" evidence="1">
    <location>
        <begin position="20"/>
        <end position="152"/>
    </location>
</feature>
<accession>A0A2V1DVS0</accession>
<sequence length="152" mass="16746">MQFSTIFAAAGLIAAVASATVSNPPTNIMETRSHSKRAIALAEHIFQMEKRGQSKECTLCTFGCATGPDLDFCDCCTEDGSLDGVHVKDEQTKPPGNLYEGKQSTYIMPSFALHAPSSRHLIAPVLIVPKLSNFSTRSFCFGFWDFFWHFCI</sequence>
<gene>
    <name evidence="2" type="ORF">DM02DRAFT_653587</name>
</gene>
<feature type="signal peptide" evidence="1">
    <location>
        <begin position="1"/>
        <end position="19"/>
    </location>
</feature>